<dbReference type="InterPro" id="IPR041854">
    <property type="entry name" value="BFD-like_2Fe2S-bd_dom_sf"/>
</dbReference>
<dbReference type="PIRSF" id="PIRSF037495">
    <property type="entry name" value="Opine_OX_OoxA/HcnB"/>
    <property type="match status" value="1"/>
</dbReference>
<name>A0A1G7G9R0_9RHOB</name>
<evidence type="ECO:0000313" key="5">
    <source>
        <dbReference type="Proteomes" id="UP000198994"/>
    </source>
</evidence>
<dbReference type="CDD" id="cd19946">
    <property type="entry name" value="GlpA-like_Fer2_BFD-like"/>
    <property type="match status" value="1"/>
</dbReference>
<dbReference type="STRING" id="282683.SAMN04488105_108230"/>
<dbReference type="Proteomes" id="UP000198994">
    <property type="component" value="Unassembled WGS sequence"/>
</dbReference>
<evidence type="ECO:0000313" key="4">
    <source>
        <dbReference type="EMBL" id="SDE84860.1"/>
    </source>
</evidence>
<dbReference type="InterPro" id="IPR017224">
    <property type="entry name" value="Opine_Oxase_asu/HCN_bsu"/>
</dbReference>
<dbReference type="EMBL" id="FNAV01000008">
    <property type="protein sequence ID" value="SDE84860.1"/>
    <property type="molecule type" value="Genomic_DNA"/>
</dbReference>
<dbReference type="AlphaFoldDB" id="A0A1G7G9R0"/>
<dbReference type="SUPFAM" id="SSF51905">
    <property type="entry name" value="FAD/NAD(P)-binding domain"/>
    <property type="match status" value="2"/>
</dbReference>
<dbReference type="InterPro" id="IPR051691">
    <property type="entry name" value="Metab_Enz_Cyan_OpOx_G3PDH"/>
</dbReference>
<dbReference type="PANTHER" id="PTHR42949">
    <property type="entry name" value="ANAEROBIC GLYCEROL-3-PHOSPHATE DEHYDROGENASE SUBUNIT B"/>
    <property type="match status" value="1"/>
</dbReference>
<feature type="domain" description="BFD-like [2Fe-2S]-binding" evidence="2">
    <location>
        <begin position="383"/>
        <end position="434"/>
    </location>
</feature>
<dbReference type="PRINTS" id="PR00411">
    <property type="entry name" value="PNDRDTASEI"/>
</dbReference>
<dbReference type="Pfam" id="PF04324">
    <property type="entry name" value="Fer2_BFD"/>
    <property type="match status" value="1"/>
</dbReference>
<dbReference type="InterPro" id="IPR036188">
    <property type="entry name" value="FAD/NAD-bd_sf"/>
</dbReference>
<dbReference type="Pfam" id="PF07992">
    <property type="entry name" value="Pyr_redox_2"/>
    <property type="match status" value="1"/>
</dbReference>
<organism evidence="4 5">
    <name type="scientific">Salipiger thiooxidans</name>
    <dbReference type="NCBI Taxonomy" id="282683"/>
    <lineage>
        <taxon>Bacteria</taxon>
        <taxon>Pseudomonadati</taxon>
        <taxon>Pseudomonadota</taxon>
        <taxon>Alphaproteobacteria</taxon>
        <taxon>Rhodobacterales</taxon>
        <taxon>Roseobacteraceae</taxon>
        <taxon>Salipiger</taxon>
    </lineage>
</organism>
<evidence type="ECO:0000259" key="2">
    <source>
        <dbReference type="Pfam" id="PF04324"/>
    </source>
</evidence>
<dbReference type="Gene3D" id="3.50.50.60">
    <property type="entry name" value="FAD/NAD(P)-binding domain"/>
    <property type="match status" value="2"/>
</dbReference>
<evidence type="ECO:0000256" key="1">
    <source>
        <dbReference type="ARBA" id="ARBA00023002"/>
    </source>
</evidence>
<keyword evidence="1" id="KW-0560">Oxidoreductase</keyword>
<sequence length="474" mass="47667">MSAAHLSCDVAVVGAGPAGLAAARAAAEAGARVVCLDAFATPGGQYAMQPTQAESPFAATAPVALGRAAARAAGEAGAQILCGAEVFWGACVPGGFCLSVNHAGRALAVEAKALVVAAGAMERPLPFPGWTLPGVIGAGAAQRLLKTGTGALPLPGKTVLAGSGPFLLAVAQSFAKAGQRLDHFVEMQRPLPADVAKVFARHPGKLAEAARLGLDLRRSGAARHVGHMVTRALGTDRLEAVEIAPLSASGQPVMGRAREIDGVGTLAIGYGFQPVIDLTTALDAAHDFHAALGGWHCRADADGRTTVAGLWAAGETLGIGGAVPAQLSGRIAGAGAARTLGFSAPDVTGATQALGNARAFASALAQLYPPPQGLPVALPEDELICRCEDVTAGDIATAIAEGAHESFAVKTWTRAGMGPCQGRICGAGIAAALAQAGVPADKASYNRAHLPLRPVPLPLVRAAMQAQTEMETRP</sequence>
<proteinExistence type="predicted"/>
<dbReference type="InterPro" id="IPR007419">
    <property type="entry name" value="BFD-like_2Fe2S-bd_dom"/>
</dbReference>
<protein>
    <submittedName>
        <fullName evidence="4">Pyruvate/2-oxoglutarate dehydrogenase complex, dihydrolipoamide dehydrogenase (E3) component</fullName>
    </submittedName>
</protein>
<reference evidence="5" key="1">
    <citation type="submission" date="2016-10" db="EMBL/GenBank/DDBJ databases">
        <authorList>
            <person name="Varghese N."/>
            <person name="Submissions S."/>
        </authorList>
    </citation>
    <scope>NUCLEOTIDE SEQUENCE [LARGE SCALE GENOMIC DNA]</scope>
    <source>
        <strain evidence="5">DSM 10146</strain>
    </source>
</reference>
<dbReference type="GO" id="GO:0016491">
    <property type="term" value="F:oxidoreductase activity"/>
    <property type="evidence" value="ECO:0007669"/>
    <property type="project" value="UniProtKB-KW"/>
</dbReference>
<keyword evidence="5" id="KW-1185">Reference proteome</keyword>
<dbReference type="InterPro" id="IPR023753">
    <property type="entry name" value="FAD/NAD-binding_dom"/>
</dbReference>
<feature type="domain" description="FAD/NAD(P)-binding" evidence="3">
    <location>
        <begin position="9"/>
        <end position="321"/>
    </location>
</feature>
<dbReference type="RefSeq" id="WP_165617105.1">
    <property type="nucleotide sequence ID" value="NZ_FNAV01000008.1"/>
</dbReference>
<dbReference type="PRINTS" id="PR00368">
    <property type="entry name" value="FADPNR"/>
</dbReference>
<accession>A0A1G7G9R0</accession>
<gene>
    <name evidence="4" type="ORF">SAMN04488105_108230</name>
</gene>
<dbReference type="Gene3D" id="1.10.10.1100">
    <property type="entry name" value="BFD-like [2Fe-2S]-binding domain"/>
    <property type="match status" value="1"/>
</dbReference>
<keyword evidence="4" id="KW-0670">Pyruvate</keyword>
<evidence type="ECO:0000259" key="3">
    <source>
        <dbReference type="Pfam" id="PF07992"/>
    </source>
</evidence>
<dbReference type="PANTHER" id="PTHR42949:SF3">
    <property type="entry name" value="ANAEROBIC GLYCEROL-3-PHOSPHATE DEHYDROGENASE SUBUNIT B"/>
    <property type="match status" value="1"/>
</dbReference>